<dbReference type="EMBL" id="LVYD01000045">
    <property type="protein sequence ID" value="OQP63363.1"/>
    <property type="molecule type" value="Genomic_DNA"/>
</dbReference>
<dbReference type="Pfam" id="PF18180">
    <property type="entry name" value="LD_cluster3"/>
    <property type="match status" value="1"/>
</dbReference>
<dbReference type="RefSeq" id="WP_081147624.1">
    <property type="nucleotide sequence ID" value="NZ_LVYD01000045.1"/>
</dbReference>
<accession>A0A1V9FYD5</accession>
<name>A0A1V9FYD5_9BACT</name>
<dbReference type="InterPro" id="IPR041197">
    <property type="entry name" value="LD_cluster3"/>
</dbReference>
<dbReference type="STRING" id="1703345.A3860_23730"/>
<reference evidence="1 2" key="1">
    <citation type="submission" date="2016-03" db="EMBL/GenBank/DDBJ databases">
        <title>Niastella vici sp. nov., isolated from farmland soil.</title>
        <authorList>
            <person name="Chen L."/>
            <person name="Wang D."/>
            <person name="Yang S."/>
            <person name="Wang G."/>
        </authorList>
    </citation>
    <scope>NUCLEOTIDE SEQUENCE [LARGE SCALE GENOMIC DNA]</scope>
    <source>
        <strain evidence="1 2">DJ57</strain>
    </source>
</reference>
<organism evidence="1 2">
    <name type="scientific">Niastella vici</name>
    <dbReference type="NCBI Taxonomy" id="1703345"/>
    <lineage>
        <taxon>Bacteria</taxon>
        <taxon>Pseudomonadati</taxon>
        <taxon>Bacteroidota</taxon>
        <taxon>Chitinophagia</taxon>
        <taxon>Chitinophagales</taxon>
        <taxon>Chitinophagaceae</taxon>
        <taxon>Niastella</taxon>
    </lineage>
</organism>
<proteinExistence type="predicted"/>
<dbReference type="OrthoDB" id="5525437at2"/>
<evidence type="ECO:0000313" key="1">
    <source>
        <dbReference type="EMBL" id="OQP63363.1"/>
    </source>
</evidence>
<evidence type="ECO:0000313" key="2">
    <source>
        <dbReference type="Proteomes" id="UP000192796"/>
    </source>
</evidence>
<sequence>MIFLSASIPDAKRDPKYFNTADIVAIRDAVRALATVVIPRTQLIWGGHPAITPLIRHVMQTMKSDVNEHVTLYQSEYFRLHFPQENKYIEKIIFTDARPTLEESLLIMRQEMLQKEHEFKVGIFIGGMGGVEKEFRLFRELHPTAHILPVASTGAAARIIYDNFEQKPNRRLLTDYAYMALFKELLNEYLQ</sequence>
<gene>
    <name evidence="1" type="ORF">A3860_23730</name>
</gene>
<keyword evidence="2" id="KW-1185">Reference proteome</keyword>
<comment type="caution">
    <text evidence="1">The sequence shown here is derived from an EMBL/GenBank/DDBJ whole genome shotgun (WGS) entry which is preliminary data.</text>
</comment>
<dbReference type="Proteomes" id="UP000192796">
    <property type="component" value="Unassembled WGS sequence"/>
</dbReference>
<protein>
    <submittedName>
        <fullName evidence="1">Uncharacterized protein</fullName>
    </submittedName>
</protein>
<dbReference type="AlphaFoldDB" id="A0A1V9FYD5"/>